<organism evidence="2 3">
    <name type="scientific">Lichtheimia corymbifera JMRC:FSU:9682</name>
    <dbReference type="NCBI Taxonomy" id="1263082"/>
    <lineage>
        <taxon>Eukaryota</taxon>
        <taxon>Fungi</taxon>
        <taxon>Fungi incertae sedis</taxon>
        <taxon>Mucoromycota</taxon>
        <taxon>Mucoromycotina</taxon>
        <taxon>Mucoromycetes</taxon>
        <taxon>Mucorales</taxon>
        <taxon>Lichtheimiaceae</taxon>
        <taxon>Lichtheimia</taxon>
    </lineage>
</organism>
<dbReference type="InterPro" id="IPR035992">
    <property type="entry name" value="Ricin_B-like_lectins"/>
</dbReference>
<accession>A0A068S593</accession>
<dbReference type="OrthoDB" id="9895617at2759"/>
<evidence type="ECO:0000313" key="2">
    <source>
        <dbReference type="EMBL" id="CDH57459.1"/>
    </source>
</evidence>
<dbReference type="EMBL" id="CBTN010000046">
    <property type="protein sequence ID" value="CDH57459.1"/>
    <property type="molecule type" value="Genomic_DNA"/>
</dbReference>
<dbReference type="InterPro" id="IPR022234">
    <property type="entry name" value="DUF3759"/>
</dbReference>
<name>A0A068S593_9FUNG</name>
<dbReference type="AlphaFoldDB" id="A0A068S593"/>
<sequence length="366" mass="41944">MVVQKSTLITTQGKRRWKREGDYKSMVGGMNLSTFHQLLFFSLSFKFIMTVTQSDFPIGYFYIISKMHGLVLDIRGDVETAAPGTKIVMAEKKPESPERDSQLWIHQRGFLTNKATGLVLDINTAQSFIAIFTGEKRLYLDTMKEEDVASDQRFGYERDTGFIYSLANPDTVIDIRHENPNVDARLMMYKRKLLVPAEGKPGPTKNQLWELELSDPPREVDSDDEDEDDSKRARFRAWFGNWTGWSHNKREMLNEEHLTEAHKKVYEDEEKKKKSTLSYELIAGAVAFQAVRMWEKKQEEEGKDTDHKMSKELIASFAASELVKLLASRGEDADDEEGKSSAKKRILTKMAIVAATNYFETRHGSS</sequence>
<proteinExistence type="predicted"/>
<dbReference type="STRING" id="1263082.A0A068S593"/>
<reference evidence="2" key="1">
    <citation type="submission" date="2013-08" db="EMBL/GenBank/DDBJ databases">
        <title>Gene expansion shapes genome architecture in the human pathogen Lichtheimia corymbifera: an evolutionary genomics analysis in the ancient terrestrial Mucorales (Mucoromycotina).</title>
        <authorList>
            <person name="Schwartze V.U."/>
            <person name="Winter S."/>
            <person name="Shelest E."/>
            <person name="Marcet-Houben M."/>
            <person name="Horn F."/>
            <person name="Wehner S."/>
            <person name="Hoffmann K."/>
            <person name="Riege K."/>
            <person name="Sammeth M."/>
            <person name="Nowrousian M."/>
            <person name="Valiante V."/>
            <person name="Linde J."/>
            <person name="Jacobsen I.D."/>
            <person name="Marz M."/>
            <person name="Brakhage A.A."/>
            <person name="Gabaldon T."/>
            <person name="Bocker S."/>
            <person name="Voigt K."/>
        </authorList>
    </citation>
    <scope>NUCLEOTIDE SEQUENCE [LARGE SCALE GENOMIC DNA]</scope>
    <source>
        <strain evidence="2">FSU 9682</strain>
    </source>
</reference>
<protein>
    <recommendedName>
        <fullName evidence="4">Ricin B lectin domain-containing protein</fullName>
    </recommendedName>
</protein>
<dbReference type="PANTHER" id="PTHR37450:SF1">
    <property type="entry name" value="CIPC PROTEIN"/>
    <property type="match status" value="1"/>
</dbReference>
<gene>
    <name evidence="2" type="ORF">LCOR_08395.1</name>
</gene>
<comment type="caution">
    <text evidence="2">The sequence shown here is derived from an EMBL/GenBank/DDBJ whole genome shotgun (WGS) entry which is preliminary data.</text>
</comment>
<dbReference type="VEuPathDB" id="FungiDB:LCOR_08395.1"/>
<dbReference type="Gene3D" id="2.80.10.50">
    <property type="match status" value="1"/>
</dbReference>
<dbReference type="Pfam" id="PF12585">
    <property type="entry name" value="DUF3759"/>
    <property type="match status" value="1"/>
</dbReference>
<dbReference type="SUPFAM" id="SSF50370">
    <property type="entry name" value="Ricin B-like lectins"/>
    <property type="match status" value="1"/>
</dbReference>
<evidence type="ECO:0000313" key="3">
    <source>
        <dbReference type="Proteomes" id="UP000027586"/>
    </source>
</evidence>
<keyword evidence="3" id="KW-1185">Reference proteome</keyword>
<evidence type="ECO:0000256" key="1">
    <source>
        <dbReference type="SAM" id="MobiDB-lite"/>
    </source>
</evidence>
<dbReference type="PANTHER" id="PTHR37450">
    <property type="entry name" value="CIPC PROTEIN"/>
    <property type="match status" value="1"/>
</dbReference>
<feature type="region of interest" description="Disordered" evidence="1">
    <location>
        <begin position="198"/>
        <end position="227"/>
    </location>
</feature>
<evidence type="ECO:0008006" key="4">
    <source>
        <dbReference type="Google" id="ProtNLM"/>
    </source>
</evidence>
<dbReference type="Proteomes" id="UP000027586">
    <property type="component" value="Unassembled WGS sequence"/>
</dbReference>